<evidence type="ECO:0000313" key="9">
    <source>
        <dbReference type="EMBL" id="KAK4187907.1"/>
    </source>
</evidence>
<evidence type="ECO:0000256" key="8">
    <source>
        <dbReference type="SAM" id="Phobius"/>
    </source>
</evidence>
<keyword evidence="4 8" id="KW-0812">Transmembrane</keyword>
<feature type="transmembrane region" description="Helical" evidence="8">
    <location>
        <begin position="56"/>
        <end position="81"/>
    </location>
</feature>
<feature type="transmembrane region" description="Helical" evidence="8">
    <location>
        <begin position="369"/>
        <end position="395"/>
    </location>
</feature>
<name>A0AAN6WWR7_9PEZI</name>
<dbReference type="PANTHER" id="PTHR47844:SF1">
    <property type="entry name" value="EXOSTOSIN-LIKE 2"/>
    <property type="match status" value="1"/>
</dbReference>
<feature type="transmembrane region" description="Helical" evidence="8">
    <location>
        <begin position="29"/>
        <end position="50"/>
    </location>
</feature>
<dbReference type="InterPro" id="IPR052427">
    <property type="entry name" value="Glycosyltrans_GT2/GT47"/>
</dbReference>
<dbReference type="AlphaFoldDB" id="A0AAN6WWR7"/>
<sequence>MRRRSPEIPDNIRDSVAFGLYPRRILPRLFWNTIFWTIVLWAVRESYFIIDGWDEWTGYFYLLFLWRYTRFLINCIGYVLYRPARVSNPTAAATYTPHDSVSVILPTVEPLGPDFLRCLTSCCNNNPAVVHIVTTIQHWDDLVDEVTKVRPNYPDVRIDLRVSEIASKRAQVAVAVPMVNTDIIVMLDDHVFWPRNFLFEVLAPFEDQGVGMVGTRKAVERRETVPDIAYRIANFLGAVYLYRHNFEVRATNTIDGGQFVISSRTCAIRTPIMKSVEFLAEYQAEYFFFNIYGPLNPDDDNYNTRFVVRKGWKIKWQDTAAATITTTIGVQEPVWGKFLGQLQRWVRTTWRSNTTSLLRDPAVWAYQPYCIYAVYLTSYTNFAILTDPLLIWLFAHSKLYTTHLLGNFSNEPIPAFLPWGKVYTSIWPLLFWILFTKLVKIREYFARHPQDWWCIFPYLAFAYIHSFIKAYAGFTFYDHGWTGR</sequence>
<reference evidence="9" key="1">
    <citation type="journal article" date="2023" name="Mol. Phylogenet. Evol.">
        <title>Genome-scale phylogeny and comparative genomics of the fungal order Sordariales.</title>
        <authorList>
            <person name="Hensen N."/>
            <person name="Bonometti L."/>
            <person name="Westerberg I."/>
            <person name="Brannstrom I.O."/>
            <person name="Guillou S."/>
            <person name="Cros-Aarteil S."/>
            <person name="Calhoun S."/>
            <person name="Haridas S."/>
            <person name="Kuo A."/>
            <person name="Mondo S."/>
            <person name="Pangilinan J."/>
            <person name="Riley R."/>
            <person name="LaButti K."/>
            <person name="Andreopoulos B."/>
            <person name="Lipzen A."/>
            <person name="Chen C."/>
            <person name="Yan M."/>
            <person name="Daum C."/>
            <person name="Ng V."/>
            <person name="Clum A."/>
            <person name="Steindorff A."/>
            <person name="Ohm R.A."/>
            <person name="Martin F."/>
            <person name="Silar P."/>
            <person name="Natvig D.O."/>
            <person name="Lalanne C."/>
            <person name="Gautier V."/>
            <person name="Ament-Velasquez S.L."/>
            <person name="Kruys A."/>
            <person name="Hutchinson M.I."/>
            <person name="Powell A.J."/>
            <person name="Barry K."/>
            <person name="Miller A.N."/>
            <person name="Grigoriev I.V."/>
            <person name="Debuchy R."/>
            <person name="Gladieux P."/>
            <person name="Hiltunen Thoren M."/>
            <person name="Johannesson H."/>
        </authorList>
    </citation>
    <scope>NUCLEOTIDE SEQUENCE</scope>
    <source>
        <strain evidence="9">PSN309</strain>
    </source>
</reference>
<evidence type="ECO:0000256" key="3">
    <source>
        <dbReference type="ARBA" id="ARBA00022679"/>
    </source>
</evidence>
<dbReference type="Pfam" id="PF13641">
    <property type="entry name" value="Glyco_tranf_2_3"/>
    <property type="match status" value="1"/>
</dbReference>
<evidence type="ECO:0000256" key="6">
    <source>
        <dbReference type="ARBA" id="ARBA00023136"/>
    </source>
</evidence>
<evidence type="ECO:0000256" key="4">
    <source>
        <dbReference type="ARBA" id="ARBA00022692"/>
    </source>
</evidence>
<gene>
    <name evidence="9" type="ORF">QBC35DRAFT_383751</name>
</gene>
<feature type="non-terminal residue" evidence="9">
    <location>
        <position position="484"/>
    </location>
</feature>
<keyword evidence="3" id="KW-0808">Transferase</keyword>
<keyword evidence="5 8" id="KW-1133">Transmembrane helix</keyword>
<keyword evidence="7" id="KW-0325">Glycoprotein</keyword>
<comment type="subcellular location">
    <subcellularLocation>
        <location evidence="1">Membrane</location>
    </subcellularLocation>
</comment>
<dbReference type="Proteomes" id="UP001302126">
    <property type="component" value="Unassembled WGS sequence"/>
</dbReference>
<dbReference type="GO" id="GO:0016020">
    <property type="term" value="C:membrane"/>
    <property type="evidence" value="ECO:0007669"/>
    <property type="project" value="UniProtKB-SubCell"/>
</dbReference>
<protein>
    <submittedName>
        <fullName evidence="9">Glycosyltransferase family 2 protein</fullName>
    </submittedName>
</protein>
<dbReference type="PANTHER" id="PTHR47844">
    <property type="entry name" value="SYNTHASE CPS1, PUTATIVE (AFU_ORTHOLOGUE AFUA_7G02500)-RELATED"/>
    <property type="match status" value="1"/>
</dbReference>
<reference evidence="9" key="2">
    <citation type="submission" date="2023-05" db="EMBL/GenBank/DDBJ databases">
        <authorList>
            <consortium name="Lawrence Berkeley National Laboratory"/>
            <person name="Steindorff A."/>
            <person name="Hensen N."/>
            <person name="Bonometti L."/>
            <person name="Westerberg I."/>
            <person name="Brannstrom I.O."/>
            <person name="Guillou S."/>
            <person name="Cros-Aarteil S."/>
            <person name="Calhoun S."/>
            <person name="Haridas S."/>
            <person name="Kuo A."/>
            <person name="Mondo S."/>
            <person name="Pangilinan J."/>
            <person name="Riley R."/>
            <person name="Labutti K."/>
            <person name="Andreopoulos B."/>
            <person name="Lipzen A."/>
            <person name="Chen C."/>
            <person name="Yanf M."/>
            <person name="Daum C."/>
            <person name="Ng V."/>
            <person name="Clum A."/>
            <person name="Ohm R."/>
            <person name="Martin F."/>
            <person name="Silar P."/>
            <person name="Natvig D."/>
            <person name="Lalanne C."/>
            <person name="Gautier V."/>
            <person name="Ament-Velasquez S.L."/>
            <person name="Kruys A."/>
            <person name="Hutchinson M.I."/>
            <person name="Powell A.J."/>
            <person name="Barry K."/>
            <person name="Miller A.N."/>
            <person name="Grigoriev I.V."/>
            <person name="Debuchy R."/>
            <person name="Gladieux P."/>
            <person name="Thoren M.H."/>
            <person name="Johannesson H."/>
        </authorList>
    </citation>
    <scope>NUCLEOTIDE SEQUENCE</scope>
    <source>
        <strain evidence="9">PSN309</strain>
    </source>
</reference>
<accession>A0AAN6WWR7</accession>
<evidence type="ECO:0000313" key="10">
    <source>
        <dbReference type="Proteomes" id="UP001302126"/>
    </source>
</evidence>
<proteinExistence type="predicted"/>
<dbReference type="SUPFAM" id="SSF53448">
    <property type="entry name" value="Nucleotide-diphospho-sugar transferases"/>
    <property type="match status" value="1"/>
</dbReference>
<dbReference type="EMBL" id="MU864395">
    <property type="protein sequence ID" value="KAK4187907.1"/>
    <property type="molecule type" value="Genomic_DNA"/>
</dbReference>
<dbReference type="Gene3D" id="3.90.550.10">
    <property type="entry name" value="Spore Coat Polysaccharide Biosynthesis Protein SpsA, Chain A"/>
    <property type="match status" value="1"/>
</dbReference>
<evidence type="ECO:0000256" key="1">
    <source>
        <dbReference type="ARBA" id="ARBA00004370"/>
    </source>
</evidence>
<keyword evidence="10" id="KW-1185">Reference proteome</keyword>
<comment type="caution">
    <text evidence="9">The sequence shown here is derived from an EMBL/GenBank/DDBJ whole genome shotgun (WGS) entry which is preliminary data.</text>
</comment>
<evidence type="ECO:0000256" key="2">
    <source>
        <dbReference type="ARBA" id="ARBA00022676"/>
    </source>
</evidence>
<evidence type="ECO:0000256" key="7">
    <source>
        <dbReference type="ARBA" id="ARBA00023180"/>
    </source>
</evidence>
<feature type="transmembrane region" description="Helical" evidence="8">
    <location>
        <begin position="415"/>
        <end position="435"/>
    </location>
</feature>
<dbReference type="GO" id="GO:0016757">
    <property type="term" value="F:glycosyltransferase activity"/>
    <property type="evidence" value="ECO:0007669"/>
    <property type="project" value="UniProtKB-KW"/>
</dbReference>
<organism evidence="9 10">
    <name type="scientific">Podospora australis</name>
    <dbReference type="NCBI Taxonomy" id="1536484"/>
    <lineage>
        <taxon>Eukaryota</taxon>
        <taxon>Fungi</taxon>
        <taxon>Dikarya</taxon>
        <taxon>Ascomycota</taxon>
        <taxon>Pezizomycotina</taxon>
        <taxon>Sordariomycetes</taxon>
        <taxon>Sordariomycetidae</taxon>
        <taxon>Sordariales</taxon>
        <taxon>Podosporaceae</taxon>
        <taxon>Podospora</taxon>
    </lineage>
</organism>
<dbReference type="InterPro" id="IPR029044">
    <property type="entry name" value="Nucleotide-diphossugar_trans"/>
</dbReference>
<evidence type="ECO:0000256" key="5">
    <source>
        <dbReference type="ARBA" id="ARBA00022989"/>
    </source>
</evidence>
<keyword evidence="6 8" id="KW-0472">Membrane</keyword>
<keyword evidence="2" id="KW-0328">Glycosyltransferase</keyword>
<feature type="transmembrane region" description="Helical" evidence="8">
    <location>
        <begin position="455"/>
        <end position="477"/>
    </location>
</feature>